<name>A0A7D5M315_9ARCH</name>
<evidence type="ECO:0000313" key="3">
    <source>
        <dbReference type="Proteomes" id="UP000509478"/>
    </source>
</evidence>
<organism evidence="2 3">
    <name type="scientific">Nitrosopumilus ureiphilus</name>
    <dbReference type="NCBI Taxonomy" id="1470067"/>
    <lineage>
        <taxon>Archaea</taxon>
        <taxon>Nitrososphaerota</taxon>
        <taxon>Nitrososphaeria</taxon>
        <taxon>Nitrosopumilales</taxon>
        <taxon>Nitrosopumilaceae</taxon>
        <taxon>Nitrosopumilus</taxon>
    </lineage>
</organism>
<dbReference type="AlphaFoldDB" id="A0A7D5M315"/>
<feature type="transmembrane region" description="Helical" evidence="1">
    <location>
        <begin position="5"/>
        <end position="22"/>
    </location>
</feature>
<dbReference type="EMBL" id="CP026995">
    <property type="protein sequence ID" value="QLH05834.1"/>
    <property type="molecule type" value="Genomic_DNA"/>
</dbReference>
<reference evidence="2 3" key="1">
    <citation type="submission" date="2018-02" db="EMBL/GenBank/DDBJ databases">
        <title>Complete genome of Nitrosopumilus ureaphilus PS0.</title>
        <authorList>
            <person name="Qin W."/>
            <person name="Zheng Y."/>
            <person name="Stahl D.A."/>
        </authorList>
    </citation>
    <scope>NUCLEOTIDE SEQUENCE [LARGE SCALE GENOMIC DNA]</scope>
    <source>
        <strain evidence="2 3">PS0</strain>
    </source>
</reference>
<sequence>MASLILSIVIAIVLFTFLQMIIPFPFGLVIGLVMTILVVGYALRHPSPRKHSILNYRRVDPINEKERLQNEEALRILEKKYIEEKISKEEYLQRKKEFEDIEYNPRKCKVCGSEEFKFISEEHVEEPGEYTSDVGYYKCKRCGAK</sequence>
<evidence type="ECO:0000256" key="1">
    <source>
        <dbReference type="SAM" id="Phobius"/>
    </source>
</evidence>
<dbReference type="OrthoDB" id="380736at2157"/>
<keyword evidence="1" id="KW-1133">Transmembrane helix</keyword>
<evidence type="ECO:0000313" key="2">
    <source>
        <dbReference type="EMBL" id="QLH05834.1"/>
    </source>
</evidence>
<dbReference type="Proteomes" id="UP000509478">
    <property type="component" value="Chromosome"/>
</dbReference>
<protein>
    <submittedName>
        <fullName evidence="2">Uncharacterized protein</fullName>
    </submittedName>
</protein>
<accession>A0A7D5M315</accession>
<proteinExistence type="predicted"/>
<keyword evidence="1" id="KW-0812">Transmembrane</keyword>
<keyword evidence="1" id="KW-0472">Membrane</keyword>
<dbReference type="GeneID" id="56066618"/>
<feature type="transmembrane region" description="Helical" evidence="1">
    <location>
        <begin position="28"/>
        <end position="44"/>
    </location>
</feature>
<dbReference type="KEGG" id="nue:C5F50_01115"/>
<keyword evidence="3" id="KW-1185">Reference proteome</keyword>
<gene>
    <name evidence="2" type="ORF">C5F50_01115</name>
</gene>
<dbReference type="RefSeq" id="WP_179371902.1">
    <property type="nucleotide sequence ID" value="NZ_CP026995.1"/>
</dbReference>